<dbReference type="PANTHER" id="PTHR32196:SF69">
    <property type="entry name" value="BRANCHED-CHAIN AMINO ACID TRANSPORT SYSTEM, PERMEASE PROTEIN"/>
    <property type="match status" value="1"/>
</dbReference>
<feature type="transmembrane region" description="Helical" evidence="6">
    <location>
        <begin position="127"/>
        <end position="149"/>
    </location>
</feature>
<feature type="transmembrane region" description="Helical" evidence="6">
    <location>
        <begin position="203"/>
        <end position="222"/>
    </location>
</feature>
<dbReference type="PANTHER" id="PTHR32196">
    <property type="entry name" value="ABC TRANSPORTER PERMEASE PROTEIN YPHD-RELATED-RELATED"/>
    <property type="match status" value="1"/>
</dbReference>
<dbReference type="Proteomes" id="UP000266506">
    <property type="component" value="Unassembled WGS sequence"/>
</dbReference>
<accession>A0A397RTX5</accession>
<keyword evidence="4 6" id="KW-1133">Transmembrane helix</keyword>
<dbReference type="CDD" id="cd06574">
    <property type="entry name" value="TM_PBP1_branched-chain-AA_like"/>
    <property type="match status" value="1"/>
</dbReference>
<keyword evidence="8" id="KW-1185">Reference proteome</keyword>
<comment type="subcellular location">
    <subcellularLocation>
        <location evidence="1">Cell membrane</location>
        <topology evidence="1">Multi-pass membrane protein</topology>
    </subcellularLocation>
</comment>
<organism evidence="7 8">
    <name type="scientific">Anaeroplasma bactoclasticum</name>
    <dbReference type="NCBI Taxonomy" id="2088"/>
    <lineage>
        <taxon>Bacteria</taxon>
        <taxon>Bacillati</taxon>
        <taxon>Mycoplasmatota</taxon>
        <taxon>Mollicutes</taxon>
        <taxon>Anaeroplasmatales</taxon>
        <taxon>Anaeroplasmataceae</taxon>
        <taxon>Anaeroplasma</taxon>
    </lineage>
</organism>
<feature type="transmembrane region" description="Helical" evidence="6">
    <location>
        <begin position="81"/>
        <end position="100"/>
    </location>
</feature>
<dbReference type="InterPro" id="IPR001851">
    <property type="entry name" value="ABC_transp_permease"/>
</dbReference>
<dbReference type="AlphaFoldDB" id="A0A397RTX5"/>
<evidence type="ECO:0000256" key="5">
    <source>
        <dbReference type="ARBA" id="ARBA00023136"/>
    </source>
</evidence>
<reference evidence="7 8" key="1">
    <citation type="submission" date="2018-08" db="EMBL/GenBank/DDBJ databases">
        <title>Genomic Encyclopedia of Archaeal and Bacterial Type Strains, Phase II (KMG-II): from individual species to whole genera.</title>
        <authorList>
            <person name="Goeker M."/>
        </authorList>
    </citation>
    <scope>NUCLEOTIDE SEQUENCE [LARGE SCALE GENOMIC DNA]</scope>
    <source>
        <strain evidence="7 8">ATCC 27112</strain>
    </source>
</reference>
<evidence type="ECO:0000256" key="6">
    <source>
        <dbReference type="SAM" id="Phobius"/>
    </source>
</evidence>
<dbReference type="GO" id="GO:0022857">
    <property type="term" value="F:transmembrane transporter activity"/>
    <property type="evidence" value="ECO:0007669"/>
    <property type="project" value="InterPro"/>
</dbReference>
<feature type="transmembrane region" description="Helical" evidence="6">
    <location>
        <begin position="54"/>
        <end position="74"/>
    </location>
</feature>
<dbReference type="InParanoid" id="A0A397RTX5"/>
<feature type="transmembrane region" description="Helical" evidence="6">
    <location>
        <begin position="6"/>
        <end position="26"/>
    </location>
</feature>
<evidence type="ECO:0000313" key="8">
    <source>
        <dbReference type="Proteomes" id="UP000266506"/>
    </source>
</evidence>
<dbReference type="EMBL" id="QXEV01000007">
    <property type="protein sequence ID" value="RIA77780.1"/>
    <property type="molecule type" value="Genomic_DNA"/>
</dbReference>
<evidence type="ECO:0000313" key="7">
    <source>
        <dbReference type="EMBL" id="RIA77780.1"/>
    </source>
</evidence>
<dbReference type="RefSeq" id="WP_119016085.1">
    <property type="nucleotide sequence ID" value="NZ_QXEV01000007.1"/>
</dbReference>
<dbReference type="Pfam" id="PF02653">
    <property type="entry name" value="BPD_transp_2"/>
    <property type="match status" value="1"/>
</dbReference>
<feature type="transmembrane region" description="Helical" evidence="6">
    <location>
        <begin position="266"/>
        <end position="285"/>
    </location>
</feature>
<evidence type="ECO:0000256" key="2">
    <source>
        <dbReference type="ARBA" id="ARBA00022475"/>
    </source>
</evidence>
<dbReference type="FunCoup" id="A0A397RTX5">
    <property type="interactions" value="109"/>
</dbReference>
<proteinExistence type="predicted"/>
<evidence type="ECO:0000256" key="3">
    <source>
        <dbReference type="ARBA" id="ARBA00022692"/>
    </source>
</evidence>
<dbReference type="GO" id="GO:0005886">
    <property type="term" value="C:plasma membrane"/>
    <property type="evidence" value="ECO:0007669"/>
    <property type="project" value="UniProtKB-SubCell"/>
</dbReference>
<keyword evidence="2" id="KW-1003">Cell membrane</keyword>
<evidence type="ECO:0000256" key="1">
    <source>
        <dbReference type="ARBA" id="ARBA00004651"/>
    </source>
</evidence>
<keyword evidence="3 6" id="KW-0812">Transmembrane</keyword>
<comment type="caution">
    <text evidence="7">The sequence shown here is derived from an EMBL/GenBank/DDBJ whole genome shotgun (WGS) entry which is preliminary data.</text>
</comment>
<feature type="transmembrane region" description="Helical" evidence="6">
    <location>
        <begin position="179"/>
        <end position="197"/>
    </location>
</feature>
<feature type="transmembrane region" description="Helical" evidence="6">
    <location>
        <begin position="234"/>
        <end position="254"/>
    </location>
</feature>
<sequence length="308" mass="32896">MNIDTYSVALIFTVLGLGVFLSFRILNITDLTIEASYAFGAVLCAKLCKAVNPYLALLVAYLGGAGAGLITALLHTKLKINAILSGILTLTAFYSVNLIVANGDLSIALKGYTTTGIANYTIFPDNAWFKLLILLAIVVILMGLMSLFFRSKLGLSIRACGDNEQMAKTQSISTDNMKIIGLMISNGLVGLAGALFTQFNASYAAYLEKGVMVVGVATIIIGEVITFKKHNLDLMLVGILAGSIVYRVIYSVILELSSIPARNLQLIQASFLVVILVAGAIADSFKNKQKLKKVNLVDAIAKEDDSNA</sequence>
<keyword evidence="5 6" id="KW-0472">Membrane</keyword>
<name>A0A397RTX5_9MOLU</name>
<protein>
    <submittedName>
        <fullName evidence="7">Putative ABC transport system permease protein</fullName>
    </submittedName>
</protein>
<dbReference type="OrthoDB" id="9792579at2"/>
<gene>
    <name evidence="7" type="ORF">EI71_00933</name>
</gene>
<evidence type="ECO:0000256" key="4">
    <source>
        <dbReference type="ARBA" id="ARBA00022989"/>
    </source>
</evidence>